<evidence type="ECO:0000313" key="2">
    <source>
        <dbReference type="EMBL" id="CAI9586714.1"/>
    </source>
</evidence>
<comment type="caution">
    <text evidence="2">The sequence shown here is derived from an EMBL/GenBank/DDBJ whole genome shotgun (WGS) entry which is preliminary data.</text>
</comment>
<gene>
    <name evidence="2" type="ORF">SPARVUS_LOCUS10411497</name>
</gene>
<reference evidence="2" key="1">
    <citation type="submission" date="2023-05" db="EMBL/GenBank/DDBJ databases">
        <authorList>
            <person name="Stuckert A."/>
        </authorList>
    </citation>
    <scope>NUCLEOTIDE SEQUENCE</scope>
</reference>
<evidence type="ECO:0000313" key="3">
    <source>
        <dbReference type="Proteomes" id="UP001162483"/>
    </source>
</evidence>
<proteinExistence type="predicted"/>
<feature type="region of interest" description="Disordered" evidence="1">
    <location>
        <begin position="15"/>
        <end position="69"/>
    </location>
</feature>
<sequence length="197" mass="22859">MEEWEYLEGHKDLYKDVMMDNQPPLTSPDGSSHGNPPERCPRPLYSRDSTQEGHTIPHHHQSGILGDDNIDVKEEYKEEDEEYGVMEEFPKGHKDMMEPPNTRNPPERCSRPLYSRDSTQEDHTIPHYYKGEDMIDIKVDVKVEEEMYVRDDQQSMEEDGIKGTSKISTGGSLTLNTLHEENLRGLSHFVSRLESRR</sequence>
<feature type="region of interest" description="Disordered" evidence="1">
    <location>
        <begin position="91"/>
        <end position="118"/>
    </location>
</feature>
<protein>
    <submittedName>
        <fullName evidence="2">Uncharacterized protein</fullName>
    </submittedName>
</protein>
<dbReference type="Proteomes" id="UP001162483">
    <property type="component" value="Unassembled WGS sequence"/>
</dbReference>
<accession>A0ABN9ER71</accession>
<keyword evidence="3" id="KW-1185">Reference proteome</keyword>
<feature type="region of interest" description="Disordered" evidence="1">
    <location>
        <begin position="150"/>
        <end position="172"/>
    </location>
</feature>
<dbReference type="EMBL" id="CATNWA010015775">
    <property type="protein sequence ID" value="CAI9586714.1"/>
    <property type="molecule type" value="Genomic_DNA"/>
</dbReference>
<organism evidence="2 3">
    <name type="scientific">Staurois parvus</name>
    <dbReference type="NCBI Taxonomy" id="386267"/>
    <lineage>
        <taxon>Eukaryota</taxon>
        <taxon>Metazoa</taxon>
        <taxon>Chordata</taxon>
        <taxon>Craniata</taxon>
        <taxon>Vertebrata</taxon>
        <taxon>Euteleostomi</taxon>
        <taxon>Amphibia</taxon>
        <taxon>Batrachia</taxon>
        <taxon>Anura</taxon>
        <taxon>Neobatrachia</taxon>
        <taxon>Ranoidea</taxon>
        <taxon>Ranidae</taxon>
        <taxon>Staurois</taxon>
    </lineage>
</organism>
<evidence type="ECO:0000256" key="1">
    <source>
        <dbReference type="SAM" id="MobiDB-lite"/>
    </source>
</evidence>
<name>A0ABN9ER71_9NEOB</name>